<dbReference type="InterPro" id="IPR050570">
    <property type="entry name" value="Cell_wall_metabolism_enzyme"/>
</dbReference>
<feature type="region of interest" description="Disordered" evidence="1">
    <location>
        <begin position="22"/>
        <end position="52"/>
    </location>
</feature>
<dbReference type="GO" id="GO:0004222">
    <property type="term" value="F:metalloendopeptidase activity"/>
    <property type="evidence" value="ECO:0007669"/>
    <property type="project" value="TreeGrafter"/>
</dbReference>
<dbReference type="PANTHER" id="PTHR21666">
    <property type="entry name" value="PEPTIDASE-RELATED"/>
    <property type="match status" value="1"/>
</dbReference>
<evidence type="ECO:0000313" key="4">
    <source>
        <dbReference type="EMBL" id="SDN75010.1"/>
    </source>
</evidence>
<proteinExistence type="predicted"/>
<dbReference type="InterPro" id="IPR011055">
    <property type="entry name" value="Dup_hybrid_motif"/>
</dbReference>
<feature type="signal peptide" evidence="2">
    <location>
        <begin position="1"/>
        <end position="23"/>
    </location>
</feature>
<evidence type="ECO:0000256" key="2">
    <source>
        <dbReference type="SAM" id="SignalP"/>
    </source>
</evidence>
<keyword evidence="2" id="KW-0732">Signal</keyword>
<dbReference type="PROSITE" id="PS51257">
    <property type="entry name" value="PROKAR_LIPOPROTEIN"/>
    <property type="match status" value="1"/>
</dbReference>
<dbReference type="SUPFAM" id="SSF51261">
    <property type="entry name" value="Duplicated hybrid motif"/>
    <property type="match status" value="1"/>
</dbReference>
<dbReference type="RefSeq" id="WP_245686872.1">
    <property type="nucleotide sequence ID" value="NZ_BJVZ01000005.1"/>
</dbReference>
<dbReference type="AlphaFoldDB" id="A0A1H0DXX9"/>
<gene>
    <name evidence="4" type="ORF">SAMN05216498_2988</name>
</gene>
<dbReference type="Gene3D" id="2.70.70.10">
    <property type="entry name" value="Glucose Permease (Domain IIA)"/>
    <property type="match status" value="1"/>
</dbReference>
<dbReference type="Proteomes" id="UP000199334">
    <property type="component" value="Unassembled WGS sequence"/>
</dbReference>
<dbReference type="EMBL" id="FNIG01000008">
    <property type="protein sequence ID" value="SDN75010.1"/>
    <property type="molecule type" value="Genomic_DNA"/>
</dbReference>
<feature type="domain" description="M23ase beta-sheet core" evidence="3">
    <location>
        <begin position="216"/>
        <end position="306"/>
    </location>
</feature>
<protein>
    <submittedName>
        <fullName evidence="4">Peptidase family M23</fullName>
    </submittedName>
</protein>
<sequence>MKKVLWGMLLLFLVACSNNDENADQNQSEQEKEPVTEEEQDKTESEQEQYHEPITVEDFPNAFLEGNFEAIYNQMSEEFKNMVTFDQFKVLGIDFNQNVQGFKLISEMPYQNVTEYQWLSDQGDKGIRGHFSDDLTIHGLQLMLISSHPETDKEYTQNTYQMPFKGEWFTFWGGTNELVNYHYALENQRYAYDLMIVKDGYSFDGDPTDNESYFVYGKDVIAPNGGVVVSVENGIEDNTPTVDTNAENPLGNHVIIEHDHNEYSVIAHLRPGSLEVTEGDVVETGDLLGQVGNSGNSSEPHIHFHAADGPNWAEATSIRIKFEGDKNPVRGDSVIGFEE</sequence>
<reference evidence="4 5" key="1">
    <citation type="submission" date="2016-10" db="EMBL/GenBank/DDBJ databases">
        <authorList>
            <person name="de Groot N.N."/>
        </authorList>
    </citation>
    <scope>NUCLEOTIDE SEQUENCE [LARGE SCALE GENOMIC DNA]</scope>
    <source>
        <strain evidence="4 5">CGMCC 1.3442</strain>
    </source>
</reference>
<dbReference type="STRING" id="237069.SAMN05216498_2988"/>
<evidence type="ECO:0000259" key="3">
    <source>
        <dbReference type="Pfam" id="PF01551"/>
    </source>
</evidence>
<dbReference type="Pfam" id="PF01551">
    <property type="entry name" value="Peptidase_M23"/>
    <property type="match status" value="1"/>
</dbReference>
<dbReference type="CDD" id="cd12797">
    <property type="entry name" value="M23_peptidase"/>
    <property type="match status" value="1"/>
</dbReference>
<feature type="compositionally biased region" description="Basic and acidic residues" evidence="1">
    <location>
        <begin position="42"/>
        <end position="51"/>
    </location>
</feature>
<evidence type="ECO:0000256" key="1">
    <source>
        <dbReference type="SAM" id="MobiDB-lite"/>
    </source>
</evidence>
<accession>A0A1H0DXX9</accession>
<organism evidence="4 5">
    <name type="scientific">Tenuibacillus multivorans</name>
    <dbReference type="NCBI Taxonomy" id="237069"/>
    <lineage>
        <taxon>Bacteria</taxon>
        <taxon>Bacillati</taxon>
        <taxon>Bacillota</taxon>
        <taxon>Bacilli</taxon>
        <taxon>Bacillales</taxon>
        <taxon>Bacillaceae</taxon>
        <taxon>Tenuibacillus</taxon>
    </lineage>
</organism>
<keyword evidence="5" id="KW-1185">Reference proteome</keyword>
<evidence type="ECO:0000313" key="5">
    <source>
        <dbReference type="Proteomes" id="UP000199334"/>
    </source>
</evidence>
<feature type="chain" id="PRO_5011580963" evidence="2">
    <location>
        <begin position="24"/>
        <end position="339"/>
    </location>
</feature>
<dbReference type="PANTHER" id="PTHR21666:SF270">
    <property type="entry name" value="MUREIN HYDROLASE ACTIVATOR ENVC"/>
    <property type="match status" value="1"/>
</dbReference>
<dbReference type="InterPro" id="IPR016047">
    <property type="entry name" value="M23ase_b-sheet_dom"/>
</dbReference>
<name>A0A1H0DXX9_9BACI</name>